<dbReference type="Gene3D" id="3.40.605.10">
    <property type="entry name" value="Aldehyde Dehydrogenase, Chain A, domain 1"/>
    <property type="match status" value="1"/>
</dbReference>
<evidence type="ECO:0000313" key="4">
    <source>
        <dbReference type="EMBL" id="SDU80481.1"/>
    </source>
</evidence>
<dbReference type="PANTHER" id="PTHR42804">
    <property type="entry name" value="ALDEHYDE DEHYDROGENASE"/>
    <property type="match status" value="1"/>
</dbReference>
<protein>
    <submittedName>
        <fullName evidence="4">Aldehyde dehydrogenase family protein</fullName>
    </submittedName>
</protein>
<dbReference type="EMBL" id="FNLM01000036">
    <property type="protein sequence ID" value="SDU80481.1"/>
    <property type="molecule type" value="Genomic_DNA"/>
</dbReference>
<proteinExistence type="inferred from homology"/>
<dbReference type="AlphaFoldDB" id="A0A1H2LIT3"/>
<reference evidence="4 5" key="1">
    <citation type="submission" date="2016-10" db="EMBL/GenBank/DDBJ databases">
        <authorList>
            <person name="de Groot N.N."/>
        </authorList>
    </citation>
    <scope>NUCLEOTIDE SEQUENCE [LARGE SCALE GENOMIC DNA]</scope>
    <source>
        <strain evidence="4 5">DSM 44215</strain>
    </source>
</reference>
<accession>A0A1H2LIT3</accession>
<dbReference type="Proteomes" id="UP000183180">
    <property type="component" value="Unassembled WGS sequence"/>
</dbReference>
<dbReference type="PANTHER" id="PTHR42804:SF1">
    <property type="entry name" value="ALDEHYDE DEHYDROGENASE-RELATED"/>
    <property type="match status" value="1"/>
</dbReference>
<dbReference type="GO" id="GO:0016491">
    <property type="term" value="F:oxidoreductase activity"/>
    <property type="evidence" value="ECO:0007669"/>
    <property type="project" value="UniProtKB-KW"/>
</dbReference>
<dbReference type="STRING" id="158898.SAMN04488548_136379"/>
<dbReference type="InterPro" id="IPR016161">
    <property type="entry name" value="Ald_DH/histidinol_DH"/>
</dbReference>
<name>A0A1H2LIT3_9ACTN</name>
<organism evidence="4 5">
    <name type="scientific">Gordonia westfalica</name>
    <dbReference type="NCBI Taxonomy" id="158898"/>
    <lineage>
        <taxon>Bacteria</taxon>
        <taxon>Bacillati</taxon>
        <taxon>Actinomycetota</taxon>
        <taxon>Actinomycetes</taxon>
        <taxon>Mycobacteriales</taxon>
        <taxon>Gordoniaceae</taxon>
        <taxon>Gordonia</taxon>
    </lineage>
</organism>
<evidence type="ECO:0000313" key="5">
    <source>
        <dbReference type="Proteomes" id="UP000183180"/>
    </source>
</evidence>
<gene>
    <name evidence="4" type="ORF">SAMN04488548_136379</name>
</gene>
<keyword evidence="2" id="KW-0560">Oxidoreductase</keyword>
<feature type="domain" description="Aldehyde dehydrogenase" evidence="3">
    <location>
        <begin position="20"/>
        <end position="169"/>
    </location>
</feature>
<comment type="similarity">
    <text evidence="1">Belongs to the aldehyde dehydrogenase family.</text>
</comment>
<evidence type="ECO:0000259" key="3">
    <source>
        <dbReference type="Pfam" id="PF00171"/>
    </source>
</evidence>
<evidence type="ECO:0000256" key="2">
    <source>
        <dbReference type="ARBA" id="ARBA00023002"/>
    </source>
</evidence>
<dbReference type="Pfam" id="PF00171">
    <property type="entry name" value="Aldedh"/>
    <property type="match status" value="1"/>
</dbReference>
<dbReference type="SUPFAM" id="SSF53720">
    <property type="entry name" value="ALDH-like"/>
    <property type="match status" value="1"/>
</dbReference>
<dbReference type="InterPro" id="IPR016162">
    <property type="entry name" value="Ald_DH_N"/>
</dbReference>
<evidence type="ECO:0000256" key="1">
    <source>
        <dbReference type="ARBA" id="ARBA00009986"/>
    </source>
</evidence>
<dbReference type="InterPro" id="IPR015590">
    <property type="entry name" value="Aldehyde_DH_dom"/>
</dbReference>
<sequence>MSDVSGQSTRTGQLFINGKWVDGRGDETITVINPATEAVIGTVPQATVADVEDAVSAARSAFDEGPWPQMSVRERAAVLRRMAEGFADRRAELVDLSIAEAGSTRPLAEFLQVGTPIDHFFDLVDRILPAFEFETALPPVIGNGIGQGVVVREPFGVAALITPFNFPLSPTSARSRRHWRPGARWYSSARLTSRSRPSWSARSPTPRACRRAC</sequence>